<dbReference type="Gene3D" id="1.10.3730.20">
    <property type="match status" value="1"/>
</dbReference>
<evidence type="ECO:0000256" key="1">
    <source>
        <dbReference type="ARBA" id="ARBA00004651"/>
    </source>
</evidence>
<dbReference type="KEGG" id="cmah:C1I91_07945"/>
<evidence type="ECO:0000256" key="3">
    <source>
        <dbReference type="ARBA" id="ARBA00022475"/>
    </source>
</evidence>
<comment type="subcellular location">
    <subcellularLocation>
        <location evidence="1">Cell membrane</location>
        <topology evidence="1">Multi-pass membrane protein</topology>
    </subcellularLocation>
</comment>
<feature type="transmembrane region" description="Helical" evidence="7">
    <location>
        <begin position="98"/>
        <end position="118"/>
    </location>
</feature>
<comment type="similarity">
    <text evidence="2">Belongs to the EamA transporter family.</text>
</comment>
<evidence type="ECO:0000256" key="4">
    <source>
        <dbReference type="ARBA" id="ARBA00022692"/>
    </source>
</evidence>
<name>A0A3R5QSW4_9CLOT</name>
<feature type="transmembrane region" description="Helical" evidence="7">
    <location>
        <begin position="7"/>
        <end position="27"/>
    </location>
</feature>
<evidence type="ECO:0000256" key="2">
    <source>
        <dbReference type="ARBA" id="ARBA00007362"/>
    </source>
</evidence>
<feature type="transmembrane region" description="Helical" evidence="7">
    <location>
        <begin position="184"/>
        <end position="203"/>
    </location>
</feature>
<keyword evidence="6 7" id="KW-0472">Membrane</keyword>
<evidence type="ECO:0000313" key="9">
    <source>
        <dbReference type="EMBL" id="QAA31579.1"/>
    </source>
</evidence>
<dbReference type="EMBL" id="CP025746">
    <property type="protein sequence ID" value="QAA31579.1"/>
    <property type="molecule type" value="Genomic_DNA"/>
</dbReference>
<dbReference type="InterPro" id="IPR037185">
    <property type="entry name" value="EmrE-like"/>
</dbReference>
<dbReference type="RefSeq" id="WP_128212391.1">
    <property type="nucleotide sequence ID" value="NZ_CP025746.1"/>
</dbReference>
<gene>
    <name evidence="9" type="ORF">C1I91_07945</name>
</gene>
<evidence type="ECO:0000256" key="5">
    <source>
        <dbReference type="ARBA" id="ARBA00022989"/>
    </source>
</evidence>
<dbReference type="Pfam" id="PF00892">
    <property type="entry name" value="EamA"/>
    <property type="match status" value="2"/>
</dbReference>
<evidence type="ECO:0000256" key="6">
    <source>
        <dbReference type="ARBA" id="ARBA00023136"/>
    </source>
</evidence>
<feature type="transmembrane region" description="Helical" evidence="7">
    <location>
        <begin position="69"/>
        <end position="86"/>
    </location>
</feature>
<feature type="transmembrane region" description="Helical" evidence="7">
    <location>
        <begin position="223"/>
        <end position="242"/>
    </location>
</feature>
<evidence type="ECO:0000259" key="8">
    <source>
        <dbReference type="Pfam" id="PF00892"/>
    </source>
</evidence>
<evidence type="ECO:0000256" key="7">
    <source>
        <dbReference type="SAM" id="Phobius"/>
    </source>
</evidence>
<keyword evidence="5 7" id="KW-1133">Transmembrane helix</keyword>
<feature type="transmembrane region" description="Helical" evidence="7">
    <location>
        <begin position="127"/>
        <end position="147"/>
    </location>
</feature>
<feature type="transmembrane region" description="Helical" evidence="7">
    <location>
        <begin position="153"/>
        <end position="172"/>
    </location>
</feature>
<feature type="transmembrane region" description="Helical" evidence="7">
    <location>
        <begin position="279"/>
        <end position="296"/>
    </location>
</feature>
<dbReference type="GO" id="GO:0005886">
    <property type="term" value="C:plasma membrane"/>
    <property type="evidence" value="ECO:0007669"/>
    <property type="project" value="UniProtKB-SubCell"/>
</dbReference>
<reference evidence="9 10" key="1">
    <citation type="submission" date="2018-01" db="EMBL/GenBank/DDBJ databases">
        <title>Genome Sequencing and Assembly of Anaerobacter polyendosporus strain CT4.</title>
        <authorList>
            <person name="Tachaapaikoon C."/>
            <person name="Sutheeworapong S."/>
            <person name="Jenjaroenpun P."/>
            <person name="Wongsurawat T."/>
            <person name="Nookeaw I."/>
            <person name="Cheawchanlertfa P."/>
            <person name="Kosugi A."/>
            <person name="Cheevadhanarak S."/>
            <person name="Ratanakhanokchai K."/>
        </authorList>
    </citation>
    <scope>NUCLEOTIDE SEQUENCE [LARGE SCALE GENOMIC DNA]</scope>
    <source>
        <strain evidence="9 10">CT4</strain>
    </source>
</reference>
<dbReference type="AlphaFoldDB" id="A0A3R5QSW4"/>
<sequence>MDKKSNLLPYIAVSISSVIFGLSFLFSKMALTVATPFMLVSFRFLLAFLVMTILIIFKIIKVNYKNKPLGGLIVLGLAEPVIYFIFETYGVKNASSSVAGLMLALIPIAVTLLGAYFLNEVPSIKRILFIVLSVSGVALIGIMSSTGGQGTSILGIILLLGAVTSAGFYSIISRKVSKYYTPVEITYFMMFFAALCFTVMNVVDVLINGNIYNYFEPLKSKTFIISILYLGIISSIIAYFLTNFTLSKIQASKTSVFSNVSTIVSIVAGVLILNESFHIYHFVGSILILTGVWGTNKFK</sequence>
<feature type="domain" description="EamA" evidence="8">
    <location>
        <begin position="10"/>
        <end position="141"/>
    </location>
</feature>
<accession>A0A3R5QSW4</accession>
<feature type="transmembrane region" description="Helical" evidence="7">
    <location>
        <begin position="254"/>
        <end position="273"/>
    </location>
</feature>
<keyword evidence="10" id="KW-1185">Reference proteome</keyword>
<dbReference type="PANTHER" id="PTHR32322">
    <property type="entry name" value="INNER MEMBRANE TRANSPORTER"/>
    <property type="match status" value="1"/>
</dbReference>
<proteinExistence type="inferred from homology"/>
<keyword evidence="4 7" id="KW-0812">Transmembrane</keyword>
<keyword evidence="3" id="KW-1003">Cell membrane</keyword>
<dbReference type="PANTHER" id="PTHR32322:SF18">
    <property type="entry name" value="S-ADENOSYLMETHIONINE_S-ADENOSYLHOMOCYSTEINE TRANSPORTER"/>
    <property type="match status" value="1"/>
</dbReference>
<feature type="domain" description="EamA" evidence="8">
    <location>
        <begin position="154"/>
        <end position="295"/>
    </location>
</feature>
<dbReference type="Proteomes" id="UP000286268">
    <property type="component" value="Chromosome"/>
</dbReference>
<dbReference type="InterPro" id="IPR050638">
    <property type="entry name" value="AA-Vitamin_Transporters"/>
</dbReference>
<protein>
    <submittedName>
        <fullName evidence="9">EamA family transporter</fullName>
    </submittedName>
</protein>
<dbReference type="SUPFAM" id="SSF103481">
    <property type="entry name" value="Multidrug resistance efflux transporter EmrE"/>
    <property type="match status" value="2"/>
</dbReference>
<dbReference type="InterPro" id="IPR000620">
    <property type="entry name" value="EamA_dom"/>
</dbReference>
<dbReference type="OrthoDB" id="37139at2"/>
<feature type="transmembrane region" description="Helical" evidence="7">
    <location>
        <begin position="33"/>
        <end position="57"/>
    </location>
</feature>
<organism evidence="9 10">
    <name type="scientific">Clostridium manihotivorum</name>
    <dbReference type="NCBI Taxonomy" id="2320868"/>
    <lineage>
        <taxon>Bacteria</taxon>
        <taxon>Bacillati</taxon>
        <taxon>Bacillota</taxon>
        <taxon>Clostridia</taxon>
        <taxon>Eubacteriales</taxon>
        <taxon>Clostridiaceae</taxon>
        <taxon>Clostridium</taxon>
    </lineage>
</organism>
<evidence type="ECO:0000313" key="10">
    <source>
        <dbReference type="Proteomes" id="UP000286268"/>
    </source>
</evidence>